<dbReference type="GO" id="GO:0005634">
    <property type="term" value="C:nucleus"/>
    <property type="evidence" value="ECO:0007669"/>
    <property type="project" value="TreeGrafter"/>
</dbReference>
<dbReference type="Pfam" id="PF04969">
    <property type="entry name" value="CS"/>
    <property type="match status" value="1"/>
</dbReference>
<evidence type="ECO:0000313" key="5">
    <source>
        <dbReference type="Proteomes" id="UP000078561"/>
    </source>
</evidence>
<dbReference type="InterPro" id="IPR007052">
    <property type="entry name" value="CS_dom"/>
</dbReference>
<dbReference type="FunCoup" id="A0A163M240">
    <property type="interactions" value="1089"/>
</dbReference>
<dbReference type="InterPro" id="IPR045250">
    <property type="entry name" value="p23-like"/>
</dbReference>
<dbReference type="GO" id="GO:0051131">
    <property type="term" value="P:chaperone-mediated protein complex assembly"/>
    <property type="evidence" value="ECO:0007669"/>
    <property type="project" value="TreeGrafter"/>
</dbReference>
<dbReference type="Gene3D" id="2.60.40.790">
    <property type="match status" value="1"/>
</dbReference>
<protein>
    <recommendedName>
        <fullName evidence="3">CS domain-containing protein</fullName>
    </recommendedName>
</protein>
<dbReference type="Proteomes" id="UP000078561">
    <property type="component" value="Unassembled WGS sequence"/>
</dbReference>
<dbReference type="GO" id="GO:0005829">
    <property type="term" value="C:cytosol"/>
    <property type="evidence" value="ECO:0007669"/>
    <property type="project" value="TreeGrafter"/>
</dbReference>
<comment type="similarity">
    <text evidence="1">Belongs to the p23/wos2 family.</text>
</comment>
<feature type="compositionally biased region" description="Acidic residues" evidence="2">
    <location>
        <begin position="200"/>
        <end position="209"/>
    </location>
</feature>
<feature type="domain" description="CS" evidence="3">
    <location>
        <begin position="2"/>
        <end position="91"/>
    </location>
</feature>
<reference evidence="4" key="1">
    <citation type="submission" date="2016-04" db="EMBL/GenBank/DDBJ databases">
        <authorList>
            <person name="Evans L.H."/>
            <person name="Alamgir A."/>
            <person name="Owens N."/>
            <person name="Weber N.D."/>
            <person name="Virtaneva K."/>
            <person name="Barbian K."/>
            <person name="Babar A."/>
            <person name="Rosenke K."/>
        </authorList>
    </citation>
    <scope>NUCLEOTIDE SEQUENCE [LARGE SCALE GENOMIC DNA]</scope>
    <source>
        <strain evidence="4">CBS 101.48</strain>
    </source>
</reference>
<name>A0A163M240_ABSGL</name>
<dbReference type="OMA" id="WWTKLLR"/>
<dbReference type="CDD" id="cd06465">
    <property type="entry name" value="p23_hB-ind1_like"/>
    <property type="match status" value="1"/>
</dbReference>
<proteinExistence type="inferred from homology"/>
<evidence type="ECO:0000256" key="1">
    <source>
        <dbReference type="ARBA" id="ARBA00025733"/>
    </source>
</evidence>
<dbReference type="OrthoDB" id="1564555at2759"/>
<evidence type="ECO:0000259" key="3">
    <source>
        <dbReference type="PROSITE" id="PS51203"/>
    </source>
</evidence>
<dbReference type="AlphaFoldDB" id="A0A163M240"/>
<dbReference type="EMBL" id="LT553222">
    <property type="protein sequence ID" value="SAM00558.1"/>
    <property type="molecule type" value="Genomic_DNA"/>
</dbReference>
<gene>
    <name evidence="4" type="primary">ABSGL_06247.1 scaffold 7710</name>
</gene>
<sequence>MTLHPTVLWAQRAEFVYLTVELVDIQAQPTIELTADKFHFKGKGEKEQKEYECELQFFKPVDPKKSHQVLTARGLTMIIIKAEPGWWDKLQVGPRPNFLKVDFNRWRDEDEEDEEAPAADPSAGGMPDMANLASMMGGGGAGGGAGGMPDFASMMGGGGGGAGGMPDFASMMGGGGAGGAGGMDFSQLMKDAGAEKKSEEEDDSKDETK</sequence>
<dbReference type="FunFam" id="2.60.40.790:FF:000013">
    <property type="entry name" value="Very-long-chain (3R)-3-hydroxyacyl-CoA dehydratase"/>
    <property type="match status" value="1"/>
</dbReference>
<dbReference type="SUPFAM" id="SSF49764">
    <property type="entry name" value="HSP20-like chaperones"/>
    <property type="match status" value="1"/>
</dbReference>
<dbReference type="PROSITE" id="PS51203">
    <property type="entry name" value="CS"/>
    <property type="match status" value="1"/>
</dbReference>
<keyword evidence="5" id="KW-1185">Reference proteome</keyword>
<dbReference type="GO" id="GO:0051879">
    <property type="term" value="F:Hsp90 protein binding"/>
    <property type="evidence" value="ECO:0007669"/>
    <property type="project" value="InterPro"/>
</dbReference>
<dbReference type="InParanoid" id="A0A163M240"/>
<evidence type="ECO:0000313" key="4">
    <source>
        <dbReference type="EMBL" id="SAM00558.1"/>
    </source>
</evidence>
<dbReference type="PANTHER" id="PTHR22932">
    <property type="entry name" value="TELOMERASE-BINDING PROTEIN P23 HSP90 CO-CHAPERONE"/>
    <property type="match status" value="1"/>
</dbReference>
<accession>A0A163M240</accession>
<organism evidence="4">
    <name type="scientific">Absidia glauca</name>
    <name type="common">Pin mould</name>
    <dbReference type="NCBI Taxonomy" id="4829"/>
    <lineage>
        <taxon>Eukaryota</taxon>
        <taxon>Fungi</taxon>
        <taxon>Fungi incertae sedis</taxon>
        <taxon>Mucoromycota</taxon>
        <taxon>Mucoromycotina</taxon>
        <taxon>Mucoromycetes</taxon>
        <taxon>Mucorales</taxon>
        <taxon>Cunninghamellaceae</taxon>
        <taxon>Absidia</taxon>
    </lineage>
</organism>
<evidence type="ECO:0000256" key="2">
    <source>
        <dbReference type="SAM" id="MobiDB-lite"/>
    </source>
</evidence>
<dbReference type="STRING" id="4829.A0A163M240"/>
<dbReference type="PANTHER" id="PTHR22932:SF1">
    <property type="entry name" value="CO-CHAPERONE PROTEIN DAF-41"/>
    <property type="match status" value="1"/>
</dbReference>
<feature type="region of interest" description="Disordered" evidence="2">
    <location>
        <begin position="176"/>
        <end position="209"/>
    </location>
</feature>
<dbReference type="GO" id="GO:0006457">
    <property type="term" value="P:protein folding"/>
    <property type="evidence" value="ECO:0007669"/>
    <property type="project" value="TreeGrafter"/>
</dbReference>
<dbReference type="InterPro" id="IPR008978">
    <property type="entry name" value="HSP20-like_chaperone"/>
</dbReference>
<feature type="region of interest" description="Disordered" evidence="2">
    <location>
        <begin position="108"/>
        <end position="131"/>
    </location>
</feature>
<dbReference type="GO" id="GO:0051087">
    <property type="term" value="F:protein-folding chaperone binding"/>
    <property type="evidence" value="ECO:0007669"/>
    <property type="project" value="TreeGrafter"/>
</dbReference>